<dbReference type="STRING" id="583355.Caka_1859"/>
<dbReference type="SMART" id="SM00450">
    <property type="entry name" value="RHOD"/>
    <property type="match status" value="1"/>
</dbReference>
<feature type="domain" description="Rhodanese" evidence="1">
    <location>
        <begin position="15"/>
        <end position="103"/>
    </location>
</feature>
<dbReference type="EMBL" id="CP001998">
    <property type="protein sequence ID" value="ADE54877.1"/>
    <property type="molecule type" value="Genomic_DNA"/>
</dbReference>
<dbReference type="HOGENOM" id="CLU_089574_13_3_0"/>
<evidence type="ECO:0000259" key="1">
    <source>
        <dbReference type="PROSITE" id="PS50206"/>
    </source>
</evidence>
<dbReference type="eggNOG" id="COG0607">
    <property type="taxonomic scope" value="Bacteria"/>
</dbReference>
<dbReference type="OrthoDB" id="9800872at2"/>
<keyword evidence="3" id="KW-1185">Reference proteome</keyword>
<dbReference type="InterPro" id="IPR036873">
    <property type="entry name" value="Rhodanese-like_dom_sf"/>
</dbReference>
<dbReference type="PANTHER" id="PTHR43031:SF17">
    <property type="entry name" value="SULFURTRANSFERASE YTWF-RELATED"/>
    <property type="match status" value="1"/>
</dbReference>
<dbReference type="PROSITE" id="PS50206">
    <property type="entry name" value="RHODANESE_3"/>
    <property type="match status" value="1"/>
</dbReference>
<dbReference type="SUPFAM" id="SSF52821">
    <property type="entry name" value="Rhodanese/Cell cycle control phosphatase"/>
    <property type="match status" value="1"/>
</dbReference>
<accession>D5EKC8</accession>
<dbReference type="AlphaFoldDB" id="D5EKC8"/>
<proteinExistence type="predicted"/>
<dbReference type="InterPro" id="IPR001763">
    <property type="entry name" value="Rhodanese-like_dom"/>
</dbReference>
<sequence length="105" mass="11890">MNKEISASDAYKMFEQGDVILLDVRDADELEICKIDGAQHIPMTQIPQNLDHLPRDQRLVVFCHHGMRSQHVCLFLEGHGLDNAVSMTGGINAWTDEVDPSLQRY</sequence>
<dbReference type="Pfam" id="PF00581">
    <property type="entry name" value="Rhodanese"/>
    <property type="match status" value="1"/>
</dbReference>
<gene>
    <name evidence="2" type="ordered locus">Caka_1859</name>
</gene>
<dbReference type="Proteomes" id="UP000000925">
    <property type="component" value="Chromosome"/>
</dbReference>
<dbReference type="KEGG" id="caa:Caka_1859"/>
<reference evidence="2 3" key="1">
    <citation type="journal article" date="2010" name="Stand. Genomic Sci.">
        <title>Complete genome sequence of Coraliomargarita akajimensis type strain (04OKA010-24).</title>
        <authorList>
            <person name="Mavromatis K."/>
            <person name="Abt B."/>
            <person name="Brambilla E."/>
            <person name="Lapidus A."/>
            <person name="Copeland A."/>
            <person name="Deshpande S."/>
            <person name="Nolan M."/>
            <person name="Lucas S."/>
            <person name="Tice H."/>
            <person name="Cheng J.F."/>
            <person name="Han C."/>
            <person name="Detter J.C."/>
            <person name="Woyke T."/>
            <person name="Goodwin L."/>
            <person name="Pitluck S."/>
            <person name="Held B."/>
            <person name="Brettin T."/>
            <person name="Tapia R."/>
            <person name="Ivanova N."/>
            <person name="Mikhailova N."/>
            <person name="Pati A."/>
            <person name="Liolios K."/>
            <person name="Chen A."/>
            <person name="Palaniappan K."/>
            <person name="Land M."/>
            <person name="Hauser L."/>
            <person name="Chang Y.J."/>
            <person name="Jeffries C.D."/>
            <person name="Rohde M."/>
            <person name="Goker M."/>
            <person name="Bristow J."/>
            <person name="Eisen J.A."/>
            <person name="Markowitz V."/>
            <person name="Hugenholtz P."/>
            <person name="Klenk H.P."/>
            <person name="Kyrpides N.C."/>
        </authorList>
    </citation>
    <scope>NUCLEOTIDE SEQUENCE [LARGE SCALE GENOMIC DNA]</scope>
    <source>
        <strain evidence="3">DSM 45221 / IAM 15411 / JCM 23193 / KCTC 12865</strain>
    </source>
</reference>
<dbReference type="Gene3D" id="3.40.250.10">
    <property type="entry name" value="Rhodanese-like domain"/>
    <property type="match status" value="1"/>
</dbReference>
<evidence type="ECO:0000313" key="2">
    <source>
        <dbReference type="EMBL" id="ADE54877.1"/>
    </source>
</evidence>
<dbReference type="InterPro" id="IPR050229">
    <property type="entry name" value="GlpE_sulfurtransferase"/>
</dbReference>
<dbReference type="PANTHER" id="PTHR43031">
    <property type="entry name" value="FAD-DEPENDENT OXIDOREDUCTASE"/>
    <property type="match status" value="1"/>
</dbReference>
<protein>
    <submittedName>
        <fullName evidence="2">Rhodanese domain protein</fullName>
    </submittedName>
</protein>
<organism evidence="2 3">
    <name type="scientific">Coraliomargarita akajimensis (strain DSM 45221 / IAM 15411 / JCM 23193 / KCTC 12865 / 04OKA010-24)</name>
    <dbReference type="NCBI Taxonomy" id="583355"/>
    <lineage>
        <taxon>Bacteria</taxon>
        <taxon>Pseudomonadati</taxon>
        <taxon>Verrucomicrobiota</taxon>
        <taxon>Opitutia</taxon>
        <taxon>Puniceicoccales</taxon>
        <taxon>Coraliomargaritaceae</taxon>
        <taxon>Coraliomargarita</taxon>
    </lineage>
</organism>
<evidence type="ECO:0000313" key="3">
    <source>
        <dbReference type="Proteomes" id="UP000000925"/>
    </source>
</evidence>
<name>D5EKC8_CORAD</name>
<dbReference type="RefSeq" id="WP_013043599.1">
    <property type="nucleotide sequence ID" value="NC_014008.1"/>
</dbReference>